<protein>
    <submittedName>
        <fullName evidence="1">Uncharacterized protein</fullName>
    </submittedName>
</protein>
<dbReference type="EMBL" id="MU853243">
    <property type="protein sequence ID" value="KAK4119878.1"/>
    <property type="molecule type" value="Genomic_DNA"/>
</dbReference>
<name>A0AAN6TSF4_9PEZI</name>
<organism evidence="1 2">
    <name type="scientific">Parathielavia appendiculata</name>
    <dbReference type="NCBI Taxonomy" id="2587402"/>
    <lineage>
        <taxon>Eukaryota</taxon>
        <taxon>Fungi</taxon>
        <taxon>Dikarya</taxon>
        <taxon>Ascomycota</taxon>
        <taxon>Pezizomycotina</taxon>
        <taxon>Sordariomycetes</taxon>
        <taxon>Sordariomycetidae</taxon>
        <taxon>Sordariales</taxon>
        <taxon>Chaetomiaceae</taxon>
        <taxon>Parathielavia</taxon>
    </lineage>
</organism>
<proteinExistence type="predicted"/>
<dbReference type="Proteomes" id="UP001302602">
    <property type="component" value="Unassembled WGS sequence"/>
</dbReference>
<gene>
    <name evidence="1" type="ORF">N657DRAFT_243265</name>
</gene>
<dbReference type="RefSeq" id="XP_062643651.1">
    <property type="nucleotide sequence ID" value="XM_062786381.1"/>
</dbReference>
<accession>A0AAN6TSF4</accession>
<keyword evidence="2" id="KW-1185">Reference proteome</keyword>
<evidence type="ECO:0000313" key="1">
    <source>
        <dbReference type="EMBL" id="KAK4119878.1"/>
    </source>
</evidence>
<comment type="caution">
    <text evidence="1">The sequence shown here is derived from an EMBL/GenBank/DDBJ whole genome shotgun (WGS) entry which is preliminary data.</text>
</comment>
<dbReference type="GeneID" id="87823147"/>
<reference evidence="1" key="2">
    <citation type="submission" date="2023-05" db="EMBL/GenBank/DDBJ databases">
        <authorList>
            <consortium name="Lawrence Berkeley National Laboratory"/>
            <person name="Steindorff A."/>
            <person name="Hensen N."/>
            <person name="Bonometti L."/>
            <person name="Westerberg I."/>
            <person name="Brannstrom I.O."/>
            <person name="Guillou S."/>
            <person name="Cros-Aarteil S."/>
            <person name="Calhoun S."/>
            <person name="Haridas S."/>
            <person name="Kuo A."/>
            <person name="Mondo S."/>
            <person name="Pangilinan J."/>
            <person name="Riley R."/>
            <person name="Labutti K."/>
            <person name="Andreopoulos B."/>
            <person name="Lipzen A."/>
            <person name="Chen C."/>
            <person name="Yanf M."/>
            <person name="Daum C."/>
            <person name="Ng V."/>
            <person name="Clum A."/>
            <person name="Ohm R."/>
            <person name="Martin F."/>
            <person name="Silar P."/>
            <person name="Natvig D."/>
            <person name="Lalanne C."/>
            <person name="Gautier V."/>
            <person name="Ament-Velasquez S.L."/>
            <person name="Kruys A."/>
            <person name="Hutchinson M.I."/>
            <person name="Powell A.J."/>
            <person name="Barry K."/>
            <person name="Miller A.N."/>
            <person name="Grigoriev I.V."/>
            <person name="Debuchy R."/>
            <person name="Gladieux P."/>
            <person name="Thoren M.H."/>
            <person name="Johannesson H."/>
        </authorList>
    </citation>
    <scope>NUCLEOTIDE SEQUENCE</scope>
    <source>
        <strain evidence="1">CBS 731.68</strain>
    </source>
</reference>
<dbReference type="AlphaFoldDB" id="A0AAN6TSF4"/>
<evidence type="ECO:0000313" key="2">
    <source>
        <dbReference type="Proteomes" id="UP001302602"/>
    </source>
</evidence>
<sequence length="176" mass="20018">MEHQLPSTSSLFDSRINSDAHLQRRKQTLEKLMTPRAAGGTGYSETQSDRVITKRGFIVLMELHRKKYRPERVSHEFVWLSTRSESSCIVLGWQSSAWPSTNSRPATTWLKVDQRSTPRSANVPIARRSKHQVQSNWKRFLVRSSKALRRGFGIKIRSRHPEVGEPGRGPAMPAGA</sequence>
<reference evidence="1" key="1">
    <citation type="journal article" date="2023" name="Mol. Phylogenet. Evol.">
        <title>Genome-scale phylogeny and comparative genomics of the fungal order Sordariales.</title>
        <authorList>
            <person name="Hensen N."/>
            <person name="Bonometti L."/>
            <person name="Westerberg I."/>
            <person name="Brannstrom I.O."/>
            <person name="Guillou S."/>
            <person name="Cros-Aarteil S."/>
            <person name="Calhoun S."/>
            <person name="Haridas S."/>
            <person name="Kuo A."/>
            <person name="Mondo S."/>
            <person name="Pangilinan J."/>
            <person name="Riley R."/>
            <person name="LaButti K."/>
            <person name="Andreopoulos B."/>
            <person name="Lipzen A."/>
            <person name="Chen C."/>
            <person name="Yan M."/>
            <person name="Daum C."/>
            <person name="Ng V."/>
            <person name="Clum A."/>
            <person name="Steindorff A."/>
            <person name="Ohm R.A."/>
            <person name="Martin F."/>
            <person name="Silar P."/>
            <person name="Natvig D.O."/>
            <person name="Lalanne C."/>
            <person name="Gautier V."/>
            <person name="Ament-Velasquez S.L."/>
            <person name="Kruys A."/>
            <person name="Hutchinson M.I."/>
            <person name="Powell A.J."/>
            <person name="Barry K."/>
            <person name="Miller A.N."/>
            <person name="Grigoriev I.V."/>
            <person name="Debuchy R."/>
            <person name="Gladieux P."/>
            <person name="Hiltunen Thoren M."/>
            <person name="Johannesson H."/>
        </authorList>
    </citation>
    <scope>NUCLEOTIDE SEQUENCE</scope>
    <source>
        <strain evidence="1">CBS 731.68</strain>
    </source>
</reference>